<keyword evidence="2" id="KW-0812">Transmembrane</keyword>
<feature type="transmembrane region" description="Helical" evidence="2">
    <location>
        <begin position="38"/>
        <end position="58"/>
    </location>
</feature>
<dbReference type="InterPro" id="IPR045851">
    <property type="entry name" value="AMP-bd_C_sf"/>
</dbReference>
<dbReference type="PANTHER" id="PTHR45527:SF1">
    <property type="entry name" value="FATTY ACID SYNTHASE"/>
    <property type="match status" value="1"/>
</dbReference>
<evidence type="ECO:0000256" key="1">
    <source>
        <dbReference type="SAM" id="MobiDB-lite"/>
    </source>
</evidence>
<dbReference type="Gene3D" id="2.30.38.10">
    <property type="entry name" value="Luciferase, Domain 3"/>
    <property type="match status" value="1"/>
</dbReference>
<dbReference type="Gene3D" id="3.30.300.30">
    <property type="match status" value="1"/>
</dbReference>
<evidence type="ECO:0000313" key="5">
    <source>
        <dbReference type="Proteomes" id="UP001232148"/>
    </source>
</evidence>
<comment type="caution">
    <text evidence="4">The sequence shown here is derived from an EMBL/GenBank/DDBJ whole genome shotgun (WGS) entry which is preliminary data.</text>
</comment>
<dbReference type="GO" id="GO:0005737">
    <property type="term" value="C:cytoplasm"/>
    <property type="evidence" value="ECO:0007669"/>
    <property type="project" value="TreeGrafter"/>
</dbReference>
<organism evidence="4 5">
    <name type="scientific">Colletotrichum zoysiae</name>
    <dbReference type="NCBI Taxonomy" id="1216348"/>
    <lineage>
        <taxon>Eukaryota</taxon>
        <taxon>Fungi</taxon>
        <taxon>Dikarya</taxon>
        <taxon>Ascomycota</taxon>
        <taxon>Pezizomycotina</taxon>
        <taxon>Sordariomycetes</taxon>
        <taxon>Hypocreomycetidae</taxon>
        <taxon>Glomerellales</taxon>
        <taxon>Glomerellaceae</taxon>
        <taxon>Colletotrichum</taxon>
        <taxon>Colletotrichum graminicola species complex</taxon>
    </lineage>
</organism>
<feature type="transmembrane region" description="Helical" evidence="2">
    <location>
        <begin position="119"/>
        <end position="139"/>
    </location>
</feature>
<evidence type="ECO:0000259" key="3">
    <source>
        <dbReference type="Pfam" id="PF00501"/>
    </source>
</evidence>
<feature type="domain" description="AMP-dependent synthetase/ligase" evidence="3">
    <location>
        <begin position="53"/>
        <end position="200"/>
    </location>
</feature>
<dbReference type="SUPFAM" id="SSF56801">
    <property type="entry name" value="Acetyl-CoA synthetase-like"/>
    <property type="match status" value="2"/>
</dbReference>
<proteinExistence type="predicted"/>
<feature type="transmembrane region" description="Helical" evidence="2">
    <location>
        <begin position="90"/>
        <end position="107"/>
    </location>
</feature>
<evidence type="ECO:0000256" key="2">
    <source>
        <dbReference type="SAM" id="Phobius"/>
    </source>
</evidence>
<keyword evidence="2" id="KW-0472">Membrane</keyword>
<reference evidence="4" key="1">
    <citation type="submission" date="2021-06" db="EMBL/GenBank/DDBJ databases">
        <title>Comparative genomics, transcriptomics and evolutionary studies reveal genomic signatures of adaptation to plant cell wall in hemibiotrophic fungi.</title>
        <authorList>
            <consortium name="DOE Joint Genome Institute"/>
            <person name="Baroncelli R."/>
            <person name="Diaz J.F."/>
            <person name="Benocci T."/>
            <person name="Peng M."/>
            <person name="Battaglia E."/>
            <person name="Haridas S."/>
            <person name="Andreopoulos W."/>
            <person name="Labutti K."/>
            <person name="Pangilinan J."/>
            <person name="Floch G.L."/>
            <person name="Makela M.R."/>
            <person name="Henrissat B."/>
            <person name="Grigoriev I.V."/>
            <person name="Crouch J.A."/>
            <person name="De Vries R.P."/>
            <person name="Sukno S.A."/>
            <person name="Thon M.R."/>
        </authorList>
    </citation>
    <scope>NUCLEOTIDE SEQUENCE</scope>
    <source>
        <strain evidence="4">MAFF235873</strain>
    </source>
</reference>
<dbReference type="Pfam" id="PF00501">
    <property type="entry name" value="AMP-binding"/>
    <property type="match status" value="1"/>
</dbReference>
<dbReference type="GO" id="GO:0031177">
    <property type="term" value="F:phosphopantetheine binding"/>
    <property type="evidence" value="ECO:0007669"/>
    <property type="project" value="TreeGrafter"/>
</dbReference>
<dbReference type="InterPro" id="IPR000873">
    <property type="entry name" value="AMP-dep_synth/lig_dom"/>
</dbReference>
<keyword evidence="2" id="KW-1133">Transmembrane helix</keyword>
<dbReference type="GO" id="GO:0044550">
    <property type="term" value="P:secondary metabolite biosynthetic process"/>
    <property type="evidence" value="ECO:0007669"/>
    <property type="project" value="TreeGrafter"/>
</dbReference>
<gene>
    <name evidence="4" type="ORF">LX32DRAFT_658462</name>
</gene>
<keyword evidence="5" id="KW-1185">Reference proteome</keyword>
<evidence type="ECO:0000313" key="4">
    <source>
        <dbReference type="EMBL" id="KAK2021381.1"/>
    </source>
</evidence>
<accession>A0AAD9H3Z0</accession>
<dbReference type="Proteomes" id="UP001232148">
    <property type="component" value="Unassembled WGS sequence"/>
</dbReference>
<dbReference type="PANTHER" id="PTHR45527">
    <property type="entry name" value="NONRIBOSOMAL PEPTIDE SYNTHETASE"/>
    <property type="match status" value="1"/>
</dbReference>
<dbReference type="EMBL" id="MU843110">
    <property type="protein sequence ID" value="KAK2021381.1"/>
    <property type="molecule type" value="Genomic_DNA"/>
</dbReference>
<sequence length="335" mass="36838">MDPYRPEVHINIGYDPCLVAHELAQRVLQTLTGFMSQLATVNAIGVHLCIIAFTYVELTTASVRLGRRLEDQVRDCYGQASPKLYRNSKWAIVGMLAIWHAGGYLVPMEPTHPIQRLQLVAGAVATSAVLVSFSLDTAVERYQQSLGDSEREEDEEITEHDARPTSSDLAYILFTPGSTGTPKGVMVQRGSLRSSLVALESSHDMGPATCTTQFVLVYRTGDLDYYNFDGSLRPVGRKDAQVKLRGQRVELGGIEEAIPKRLPPSITVAVRSFENASYGENRVADSDDDGSIRFRYSVPKAHLQSSMLLAVFGSVLVPAVMMMMMMMMPGVAAFQ</sequence>
<feature type="region of interest" description="Disordered" evidence="1">
    <location>
        <begin position="144"/>
        <end position="163"/>
    </location>
</feature>
<name>A0AAD9H3Z0_9PEZI</name>
<dbReference type="Gene3D" id="3.40.50.980">
    <property type="match status" value="1"/>
</dbReference>
<dbReference type="GO" id="GO:0043041">
    <property type="term" value="P:amino acid activation for nonribosomal peptide biosynthetic process"/>
    <property type="evidence" value="ECO:0007669"/>
    <property type="project" value="TreeGrafter"/>
</dbReference>
<feature type="transmembrane region" description="Helical" evidence="2">
    <location>
        <begin position="307"/>
        <end position="328"/>
    </location>
</feature>
<dbReference type="AlphaFoldDB" id="A0AAD9H3Z0"/>
<protein>
    <submittedName>
        <fullName evidence="4">Acetyl-CoA synthetase-like protein</fullName>
    </submittedName>
</protein>